<dbReference type="AlphaFoldDB" id="A0A1M7MFR4"/>
<dbReference type="EMBL" id="FRCP01000021">
    <property type="protein sequence ID" value="SHM89696.1"/>
    <property type="molecule type" value="Genomic_DNA"/>
</dbReference>
<keyword evidence="1" id="KW-0472">Membrane</keyword>
<keyword evidence="4" id="KW-1185">Reference proteome</keyword>
<reference evidence="3 4" key="1">
    <citation type="submission" date="2016-11" db="EMBL/GenBank/DDBJ databases">
        <authorList>
            <person name="Jaros S."/>
            <person name="Januszkiewicz K."/>
            <person name="Wedrychowicz H."/>
        </authorList>
    </citation>
    <scope>NUCLEOTIDE SEQUENCE [LARGE SCALE GENOMIC DNA]</scope>
    <source>
        <strain evidence="3 4">DSM 15930</strain>
    </source>
</reference>
<accession>A0A1M7MFR4</accession>
<gene>
    <name evidence="3" type="ORF">SAMN02746066_03783</name>
</gene>
<feature type="domain" description="DUF3955" evidence="2">
    <location>
        <begin position="3"/>
        <end position="57"/>
    </location>
</feature>
<keyword evidence="1" id="KW-0812">Transmembrane</keyword>
<evidence type="ECO:0000313" key="3">
    <source>
        <dbReference type="EMBL" id="SHM89696.1"/>
    </source>
</evidence>
<name>A0A1M7MFR4_9FIRM</name>
<dbReference type="RefSeq" id="WP_073290243.1">
    <property type="nucleotide sequence ID" value="NZ_FRCP01000021.1"/>
</dbReference>
<sequence>MKKYLLNVIPFIIAGICFLSYNVIGSEVLADGTLSEPFYLIPMAYLFVLIGLVWLIVNVVSLFIKKIN</sequence>
<evidence type="ECO:0000259" key="2">
    <source>
        <dbReference type="Pfam" id="PF13127"/>
    </source>
</evidence>
<dbReference type="OrthoDB" id="6194834at2"/>
<keyword evidence="1" id="KW-1133">Transmembrane helix</keyword>
<proteinExistence type="predicted"/>
<dbReference type="Pfam" id="PF13127">
    <property type="entry name" value="DUF3955"/>
    <property type="match status" value="1"/>
</dbReference>
<protein>
    <recommendedName>
        <fullName evidence="2">DUF3955 domain-containing protein</fullName>
    </recommendedName>
</protein>
<dbReference type="Proteomes" id="UP000184038">
    <property type="component" value="Unassembled WGS sequence"/>
</dbReference>
<feature type="transmembrane region" description="Helical" evidence="1">
    <location>
        <begin position="44"/>
        <end position="64"/>
    </location>
</feature>
<organism evidence="3 4">
    <name type="scientific">Anaerosporobacter mobilis DSM 15930</name>
    <dbReference type="NCBI Taxonomy" id="1120996"/>
    <lineage>
        <taxon>Bacteria</taxon>
        <taxon>Bacillati</taxon>
        <taxon>Bacillota</taxon>
        <taxon>Clostridia</taxon>
        <taxon>Lachnospirales</taxon>
        <taxon>Lachnospiraceae</taxon>
        <taxon>Anaerosporobacter</taxon>
    </lineage>
</organism>
<evidence type="ECO:0000256" key="1">
    <source>
        <dbReference type="SAM" id="Phobius"/>
    </source>
</evidence>
<feature type="transmembrane region" description="Helical" evidence="1">
    <location>
        <begin position="5"/>
        <end position="24"/>
    </location>
</feature>
<dbReference type="InterPro" id="IPR025016">
    <property type="entry name" value="DUF3955"/>
</dbReference>
<evidence type="ECO:0000313" key="4">
    <source>
        <dbReference type="Proteomes" id="UP000184038"/>
    </source>
</evidence>